<dbReference type="InterPro" id="IPR055342">
    <property type="entry name" value="MreC_beta-barrel_core"/>
</dbReference>
<keyword evidence="6" id="KW-0472">Membrane</keyword>
<dbReference type="InterPro" id="IPR042175">
    <property type="entry name" value="Cell/Rod_MreC_2"/>
</dbReference>
<dbReference type="Proteomes" id="UP000230481">
    <property type="component" value="Unassembled WGS sequence"/>
</dbReference>
<evidence type="ECO:0000259" key="7">
    <source>
        <dbReference type="Pfam" id="PF04085"/>
    </source>
</evidence>
<keyword evidence="5" id="KW-0175">Coiled coil</keyword>
<protein>
    <recommendedName>
        <fullName evidence="2">Cell shape-determining protein MreC</fullName>
    </recommendedName>
    <alternativeName>
        <fullName evidence="4">Cell shape protein MreC</fullName>
    </alternativeName>
</protein>
<organism evidence="8 9">
    <name type="scientific">Candidatus Campbellbacteria bacterium CG10_big_fil_rev_8_21_14_0_10_35_52</name>
    <dbReference type="NCBI Taxonomy" id="1974527"/>
    <lineage>
        <taxon>Bacteria</taxon>
        <taxon>Candidatus Campbelliibacteriota</taxon>
    </lineage>
</organism>
<proteinExistence type="inferred from homology"/>
<evidence type="ECO:0000256" key="2">
    <source>
        <dbReference type="ARBA" id="ARBA00013855"/>
    </source>
</evidence>
<evidence type="ECO:0000256" key="6">
    <source>
        <dbReference type="SAM" id="Phobius"/>
    </source>
</evidence>
<comment type="caution">
    <text evidence="8">The sequence shown here is derived from an EMBL/GenBank/DDBJ whole genome shotgun (WGS) entry which is preliminary data.</text>
</comment>
<evidence type="ECO:0000256" key="1">
    <source>
        <dbReference type="ARBA" id="ARBA00009369"/>
    </source>
</evidence>
<feature type="domain" description="Rod shape-determining protein MreC beta-barrel core" evidence="7">
    <location>
        <begin position="129"/>
        <end position="224"/>
    </location>
</feature>
<evidence type="ECO:0000313" key="8">
    <source>
        <dbReference type="EMBL" id="PIT96566.1"/>
    </source>
</evidence>
<dbReference type="Gene3D" id="2.40.10.340">
    <property type="entry name" value="Rod shape-determining protein MreC, domain 1"/>
    <property type="match status" value="1"/>
</dbReference>
<reference evidence="9" key="1">
    <citation type="submission" date="2017-09" db="EMBL/GenBank/DDBJ databases">
        <title>Depth-based differentiation of microbial function through sediment-hosted aquifers and enrichment of novel symbionts in the deep terrestrial subsurface.</title>
        <authorList>
            <person name="Probst A.J."/>
            <person name="Ladd B."/>
            <person name="Jarett J.K."/>
            <person name="Geller-Mcgrath D.E."/>
            <person name="Sieber C.M.K."/>
            <person name="Emerson J.B."/>
            <person name="Anantharaman K."/>
            <person name="Thomas B.C."/>
            <person name="Malmstrom R."/>
            <person name="Stieglmeier M."/>
            <person name="Klingl A."/>
            <person name="Woyke T."/>
            <person name="Ryan C.M."/>
            <person name="Banfield J.F."/>
        </authorList>
    </citation>
    <scope>NUCLEOTIDE SEQUENCE [LARGE SCALE GENOMIC DNA]</scope>
</reference>
<dbReference type="PANTHER" id="PTHR34138">
    <property type="entry name" value="CELL SHAPE-DETERMINING PROTEIN MREC"/>
    <property type="match status" value="1"/>
</dbReference>
<dbReference type="Pfam" id="PF04085">
    <property type="entry name" value="MreC"/>
    <property type="match status" value="1"/>
</dbReference>
<feature type="non-terminal residue" evidence="8">
    <location>
        <position position="240"/>
    </location>
</feature>
<gene>
    <name evidence="8" type="ORF">COT82_02570</name>
</gene>
<name>A0A2M6WV44_9BACT</name>
<sequence>MSNYPLQHKEKKQKLFAKNFVIIILFIGIFVLADVLFSNVFSGSAHFVSAPFWKVKNKIISNIIDITQLIKSKKTLVNENKELKSQAEEMNLKLSALNLFKRENNFLKETLNYSGFVVENTILAETLTRPPASLYDTFIINAGSDNGIKNGDKVLAPGDIFIGAVSEVYKKTSLVKLFSSYGEIMAVFVGDNNISVNAEGAGGGNFTANLPRDIGVNKGDIVTIPDMSANVFAIIEEIEN</sequence>
<feature type="coiled-coil region" evidence="5">
    <location>
        <begin position="66"/>
        <end position="93"/>
    </location>
</feature>
<accession>A0A2M6WV44</accession>
<dbReference type="InterPro" id="IPR042177">
    <property type="entry name" value="Cell/Rod_1"/>
</dbReference>
<dbReference type="InterPro" id="IPR007221">
    <property type="entry name" value="MreC"/>
</dbReference>
<evidence type="ECO:0000256" key="3">
    <source>
        <dbReference type="ARBA" id="ARBA00022960"/>
    </source>
</evidence>
<comment type="similarity">
    <text evidence="1">Belongs to the MreC family.</text>
</comment>
<keyword evidence="3" id="KW-0133">Cell shape</keyword>
<dbReference type="Gene3D" id="2.40.10.350">
    <property type="entry name" value="Rod shape-determining protein MreC, domain 2"/>
    <property type="match status" value="1"/>
</dbReference>
<dbReference type="EMBL" id="PFAA01000047">
    <property type="protein sequence ID" value="PIT96566.1"/>
    <property type="molecule type" value="Genomic_DNA"/>
</dbReference>
<dbReference type="GO" id="GO:0008360">
    <property type="term" value="P:regulation of cell shape"/>
    <property type="evidence" value="ECO:0007669"/>
    <property type="project" value="UniProtKB-KW"/>
</dbReference>
<feature type="transmembrane region" description="Helical" evidence="6">
    <location>
        <begin position="20"/>
        <end position="41"/>
    </location>
</feature>
<dbReference type="GO" id="GO:0005886">
    <property type="term" value="C:plasma membrane"/>
    <property type="evidence" value="ECO:0007669"/>
    <property type="project" value="TreeGrafter"/>
</dbReference>
<evidence type="ECO:0000256" key="4">
    <source>
        <dbReference type="ARBA" id="ARBA00032089"/>
    </source>
</evidence>
<keyword evidence="6" id="KW-1133">Transmembrane helix</keyword>
<evidence type="ECO:0000313" key="9">
    <source>
        <dbReference type="Proteomes" id="UP000230481"/>
    </source>
</evidence>
<evidence type="ECO:0000256" key="5">
    <source>
        <dbReference type="SAM" id="Coils"/>
    </source>
</evidence>
<keyword evidence="6" id="KW-0812">Transmembrane</keyword>
<dbReference type="PANTHER" id="PTHR34138:SF1">
    <property type="entry name" value="CELL SHAPE-DETERMINING PROTEIN MREC"/>
    <property type="match status" value="1"/>
</dbReference>
<dbReference type="AlphaFoldDB" id="A0A2M6WV44"/>